<accession>A0A1H3B737</accession>
<evidence type="ECO:0000313" key="2">
    <source>
        <dbReference type="EMBL" id="SDX37772.1"/>
    </source>
</evidence>
<name>A0A1H3B737_9PSEU</name>
<evidence type="ECO:0000313" key="3">
    <source>
        <dbReference type="Proteomes" id="UP000199529"/>
    </source>
</evidence>
<proteinExistence type="predicted"/>
<reference evidence="3" key="1">
    <citation type="submission" date="2016-10" db="EMBL/GenBank/DDBJ databases">
        <authorList>
            <person name="Varghese N."/>
            <person name="Submissions S."/>
        </authorList>
    </citation>
    <scope>NUCLEOTIDE SEQUENCE [LARGE SCALE GENOMIC DNA]</scope>
    <source>
        <strain evidence="3">CGMCC 4.3530</strain>
    </source>
</reference>
<evidence type="ECO:0000256" key="1">
    <source>
        <dbReference type="SAM" id="Phobius"/>
    </source>
</evidence>
<dbReference type="AlphaFoldDB" id="A0A1H3B737"/>
<keyword evidence="1" id="KW-1133">Transmembrane helix</keyword>
<keyword evidence="3" id="KW-1185">Reference proteome</keyword>
<dbReference type="Proteomes" id="UP000199529">
    <property type="component" value="Unassembled WGS sequence"/>
</dbReference>
<organism evidence="2 3">
    <name type="scientific">Saccharopolyspora shandongensis</name>
    <dbReference type="NCBI Taxonomy" id="418495"/>
    <lineage>
        <taxon>Bacteria</taxon>
        <taxon>Bacillati</taxon>
        <taxon>Actinomycetota</taxon>
        <taxon>Actinomycetes</taxon>
        <taxon>Pseudonocardiales</taxon>
        <taxon>Pseudonocardiaceae</taxon>
        <taxon>Saccharopolyspora</taxon>
    </lineage>
</organism>
<gene>
    <name evidence="2" type="ORF">SAMN05216215_101089</name>
</gene>
<feature type="transmembrane region" description="Helical" evidence="1">
    <location>
        <begin position="21"/>
        <end position="44"/>
    </location>
</feature>
<dbReference type="EMBL" id="FNOK01000010">
    <property type="protein sequence ID" value="SDX37772.1"/>
    <property type="molecule type" value="Genomic_DNA"/>
</dbReference>
<dbReference type="RefSeq" id="WP_093265381.1">
    <property type="nucleotide sequence ID" value="NZ_FNOK01000010.1"/>
</dbReference>
<feature type="transmembrane region" description="Helical" evidence="1">
    <location>
        <begin position="97"/>
        <end position="118"/>
    </location>
</feature>
<sequence length="186" mass="19945">MTHAPTAAPAHVHVPKRPVTLLILQIFAGLSGLLPVVAGILNFAGGRQLAEDELVNNIDRIEPGLLDEAGLSEDAFVELMRSTGQWDGFVTGFQGAMATWAGVEIGFGILVLVWTIFARTIWARVLLTVFSVLAFIVHFAAIGTSAMGSDMVGGTLMAAWPCCLLTLVFCWLPPINRYAKAVKPAR</sequence>
<keyword evidence="1" id="KW-0472">Membrane</keyword>
<protein>
    <submittedName>
        <fullName evidence="2">Uncharacterized protein</fullName>
    </submittedName>
</protein>
<dbReference type="OrthoDB" id="3700685at2"/>
<keyword evidence="1" id="KW-0812">Transmembrane</keyword>
<dbReference type="STRING" id="418495.SAMN05216215_101089"/>
<feature type="transmembrane region" description="Helical" evidence="1">
    <location>
        <begin position="125"/>
        <end position="146"/>
    </location>
</feature>
<feature type="transmembrane region" description="Helical" evidence="1">
    <location>
        <begin position="152"/>
        <end position="172"/>
    </location>
</feature>